<comment type="caution">
    <text evidence="3">The sequence shown here is derived from an EMBL/GenBank/DDBJ whole genome shotgun (WGS) entry which is preliminary data.</text>
</comment>
<dbReference type="InterPro" id="IPR016162">
    <property type="entry name" value="Ald_DH_N"/>
</dbReference>
<dbReference type="InterPro" id="IPR016161">
    <property type="entry name" value="Ald_DH/histidinol_DH"/>
</dbReference>
<dbReference type="GO" id="GO:0004777">
    <property type="term" value="F:succinate-semialdehyde dehydrogenase (NAD+) activity"/>
    <property type="evidence" value="ECO:0007669"/>
    <property type="project" value="TreeGrafter"/>
</dbReference>
<proteinExistence type="predicted"/>
<feature type="domain" description="Aldehyde dehydrogenase" evidence="2">
    <location>
        <begin position="25"/>
        <end position="100"/>
    </location>
</feature>
<feature type="domain" description="Aldehyde dehydrogenase" evidence="2">
    <location>
        <begin position="342"/>
        <end position="456"/>
    </location>
</feature>
<dbReference type="GO" id="GO:0005737">
    <property type="term" value="C:cytoplasm"/>
    <property type="evidence" value="ECO:0007669"/>
    <property type="project" value="TreeGrafter"/>
</dbReference>
<accession>A0AAD9W109</accession>
<dbReference type="SUPFAM" id="SSF53720">
    <property type="entry name" value="ALDH-like"/>
    <property type="match status" value="1"/>
</dbReference>
<dbReference type="GO" id="GO:0009450">
    <property type="term" value="P:gamma-aminobutyric acid catabolic process"/>
    <property type="evidence" value="ECO:0007669"/>
    <property type="project" value="TreeGrafter"/>
</dbReference>
<dbReference type="Pfam" id="PF00171">
    <property type="entry name" value="Aldedh"/>
    <property type="match status" value="3"/>
</dbReference>
<organism evidence="3 4">
    <name type="scientific">Phomopsis amygdali</name>
    <name type="common">Fusicoccum amygdali</name>
    <dbReference type="NCBI Taxonomy" id="1214568"/>
    <lineage>
        <taxon>Eukaryota</taxon>
        <taxon>Fungi</taxon>
        <taxon>Dikarya</taxon>
        <taxon>Ascomycota</taxon>
        <taxon>Pezizomycotina</taxon>
        <taxon>Sordariomycetes</taxon>
        <taxon>Sordariomycetidae</taxon>
        <taxon>Diaporthales</taxon>
        <taxon>Diaporthaceae</taxon>
        <taxon>Diaporthe</taxon>
    </lineage>
</organism>
<keyword evidence="1" id="KW-0560">Oxidoreductase</keyword>
<dbReference type="Proteomes" id="UP001265746">
    <property type="component" value="Unassembled WGS sequence"/>
</dbReference>
<evidence type="ECO:0000259" key="2">
    <source>
        <dbReference type="Pfam" id="PF00171"/>
    </source>
</evidence>
<keyword evidence="4" id="KW-1185">Reference proteome</keyword>
<dbReference type="AlphaFoldDB" id="A0AAD9W109"/>
<evidence type="ECO:0000313" key="4">
    <source>
        <dbReference type="Proteomes" id="UP001265746"/>
    </source>
</evidence>
<reference evidence="3" key="1">
    <citation type="submission" date="2023-06" db="EMBL/GenBank/DDBJ databases">
        <authorList>
            <person name="Noh H."/>
        </authorList>
    </citation>
    <scope>NUCLEOTIDE SEQUENCE</scope>
    <source>
        <strain evidence="3">DUCC20226</strain>
    </source>
</reference>
<protein>
    <recommendedName>
        <fullName evidence="2">Aldehyde dehydrogenase domain-containing protein</fullName>
    </recommendedName>
</protein>
<dbReference type="EMBL" id="JAUJFL010000007">
    <property type="protein sequence ID" value="KAK2599677.1"/>
    <property type="molecule type" value="Genomic_DNA"/>
</dbReference>
<evidence type="ECO:0000313" key="3">
    <source>
        <dbReference type="EMBL" id="KAK2599677.1"/>
    </source>
</evidence>
<dbReference type="InterPro" id="IPR015590">
    <property type="entry name" value="Aldehyde_DH_dom"/>
</dbReference>
<name>A0AAD9W109_PHOAM</name>
<gene>
    <name evidence="3" type="ORF">N8I77_011411</name>
</gene>
<dbReference type="PANTHER" id="PTHR43353:SF11">
    <property type="entry name" value="SUCCINATE SEMIALDEHYDE DEHYDROGENASE (EUROFUNG)"/>
    <property type="match status" value="1"/>
</dbReference>
<dbReference type="InterPro" id="IPR050740">
    <property type="entry name" value="Aldehyde_DH_Superfamily"/>
</dbReference>
<dbReference type="PANTHER" id="PTHR43353">
    <property type="entry name" value="SUCCINATE-SEMIALDEHYDE DEHYDROGENASE, MITOCHONDRIAL"/>
    <property type="match status" value="1"/>
</dbReference>
<dbReference type="InterPro" id="IPR016163">
    <property type="entry name" value="Ald_DH_C"/>
</dbReference>
<feature type="domain" description="Aldehyde dehydrogenase" evidence="2">
    <location>
        <begin position="107"/>
        <end position="330"/>
    </location>
</feature>
<sequence>MSEQFRLRNPALLIGRNYINGEWLVSCSGNKFEIHDPAPGELIGTCPESTVRDVEDAIDAAARAFPLWRNRSGCERVLRRWYDLLMENADDLVTLISWENAWFRVSILKEPVSVCGLIVPTVTRKISPALAAECSVVIKSAGETPFSANAITLLGEQAGVPKGVVNVVCSLQGTPEIGQTMCTSSIVRKISFTGSTRVGRLLMKQSSDTVKKLSLELGVNAPVIVFNDADIDLAVKVRGLLLANSRSEGRPACVPIVSLYRMASIFARRLADVVRTFKIVVPPMGPLIHAAAVEKVFSLVEDAVRKGAKAIVGGTKRQDLGVYYGPSSTMQVKMKPSTDTVGAAFYAPTILTDVRKDMRLFEEEIFGPVAPLFRFVREEEAVNAANDADVGLGSYIYTQDINRAARVTETLHYGMVALNTGVMADASAPFGGIKQSGLGREDSKYGISDYIQLKTVVTGNVIVTHCARIQGQSSGTNYTCRCT</sequence>
<dbReference type="Gene3D" id="3.40.309.10">
    <property type="entry name" value="Aldehyde Dehydrogenase, Chain A, domain 2"/>
    <property type="match status" value="1"/>
</dbReference>
<evidence type="ECO:0000256" key="1">
    <source>
        <dbReference type="ARBA" id="ARBA00023002"/>
    </source>
</evidence>
<dbReference type="Gene3D" id="3.40.605.10">
    <property type="entry name" value="Aldehyde Dehydrogenase, Chain A, domain 1"/>
    <property type="match status" value="2"/>
</dbReference>